<dbReference type="RefSeq" id="WP_244411646.1">
    <property type="nucleotide sequence ID" value="NZ_AP025564.1"/>
</dbReference>
<dbReference type="InterPro" id="IPR017900">
    <property type="entry name" value="4Fe4S_Fe_S_CS"/>
</dbReference>
<evidence type="ECO:0000256" key="1">
    <source>
        <dbReference type="ARBA" id="ARBA00022485"/>
    </source>
</evidence>
<dbReference type="PANTHER" id="PTHR43687:SF1">
    <property type="entry name" value="FERREDOXIN III"/>
    <property type="match status" value="1"/>
</dbReference>
<dbReference type="EMBL" id="AP025564">
    <property type="protein sequence ID" value="BDE95197.1"/>
    <property type="molecule type" value="Genomic_DNA"/>
</dbReference>
<evidence type="ECO:0000256" key="4">
    <source>
        <dbReference type="ARBA" id="ARBA00023014"/>
    </source>
</evidence>
<protein>
    <recommendedName>
        <fullName evidence="5">4Fe-4S ferredoxin-type domain-containing protein</fullName>
    </recommendedName>
</protein>
<dbReference type="InterPro" id="IPR017896">
    <property type="entry name" value="4Fe4S_Fe-S-bd"/>
</dbReference>
<dbReference type="PANTHER" id="PTHR43687">
    <property type="entry name" value="ADENYLYLSULFATE REDUCTASE, BETA SUBUNIT"/>
    <property type="match status" value="1"/>
</dbReference>
<dbReference type="PROSITE" id="PS00198">
    <property type="entry name" value="4FE4S_FER_1"/>
    <property type="match status" value="2"/>
</dbReference>
<dbReference type="Pfam" id="PF12838">
    <property type="entry name" value="Fer4_7"/>
    <property type="match status" value="1"/>
</dbReference>
<reference evidence="6 7" key="1">
    <citation type="submission" date="2022-01" db="EMBL/GenBank/DDBJ databases">
        <title>Novel bile acid biosynthetic pathways are enriched in the microbiome of centenarians.</title>
        <authorList>
            <person name="Sato Y."/>
            <person name="Atarashi K."/>
            <person name="Plichta R.D."/>
            <person name="Arai Y."/>
            <person name="Sasajima S."/>
            <person name="Kearney M.S."/>
            <person name="Suda W."/>
            <person name="Takeshita K."/>
            <person name="Sasaki T."/>
            <person name="Okamoto S."/>
            <person name="Skelly N.A."/>
            <person name="Okamura Y."/>
            <person name="Vlamakis H."/>
            <person name="Li Y."/>
            <person name="Tanoue T."/>
            <person name="Takei H."/>
            <person name="Nittono H."/>
            <person name="Narushima S."/>
            <person name="Irie J."/>
            <person name="Itoh H."/>
            <person name="Moriya K."/>
            <person name="Sugiura Y."/>
            <person name="Suematsu M."/>
            <person name="Moritoki N."/>
            <person name="Shibata S."/>
            <person name="Littman R.D."/>
            <person name="Fischbach A.M."/>
            <person name="Uwamino Y."/>
            <person name="Inoue T."/>
            <person name="Honda A."/>
            <person name="Hattori M."/>
            <person name="Murai T."/>
            <person name="Xavier J.R."/>
            <person name="Hirose N."/>
            <person name="Honda K."/>
        </authorList>
    </citation>
    <scope>NUCLEOTIDE SEQUENCE [LARGE SCALE GENOMIC DNA]</scope>
    <source>
        <strain evidence="6 7">CE91-St30</strain>
    </source>
</reference>
<evidence type="ECO:0000256" key="2">
    <source>
        <dbReference type="ARBA" id="ARBA00022723"/>
    </source>
</evidence>
<keyword evidence="4" id="KW-0411">Iron-sulfur</keyword>
<proteinExistence type="predicted"/>
<dbReference type="Pfam" id="PF12797">
    <property type="entry name" value="Fer4_2"/>
    <property type="match status" value="1"/>
</dbReference>
<dbReference type="Gene3D" id="3.30.70.20">
    <property type="match status" value="2"/>
</dbReference>
<evidence type="ECO:0000313" key="7">
    <source>
        <dbReference type="Proteomes" id="UP001320544"/>
    </source>
</evidence>
<organism evidence="6 7">
    <name type="scientific">Raoultibacter timonensis</name>
    <dbReference type="NCBI Taxonomy" id="1907662"/>
    <lineage>
        <taxon>Bacteria</taxon>
        <taxon>Bacillati</taxon>
        <taxon>Actinomycetota</taxon>
        <taxon>Coriobacteriia</taxon>
        <taxon>Eggerthellales</taxon>
        <taxon>Eggerthellaceae</taxon>
        <taxon>Raoultibacter</taxon>
    </lineage>
</organism>
<dbReference type="InterPro" id="IPR050572">
    <property type="entry name" value="Fe-S_Ferredoxin"/>
</dbReference>
<evidence type="ECO:0000256" key="3">
    <source>
        <dbReference type="ARBA" id="ARBA00023004"/>
    </source>
</evidence>
<evidence type="ECO:0000259" key="5">
    <source>
        <dbReference type="PROSITE" id="PS51379"/>
    </source>
</evidence>
<evidence type="ECO:0000313" key="6">
    <source>
        <dbReference type="EMBL" id="BDE95197.1"/>
    </source>
</evidence>
<feature type="domain" description="4Fe-4S ferredoxin-type" evidence="5">
    <location>
        <begin position="53"/>
        <end position="82"/>
    </location>
</feature>
<dbReference type="PROSITE" id="PS51379">
    <property type="entry name" value="4FE4S_FER_2"/>
    <property type="match status" value="3"/>
</dbReference>
<keyword evidence="2" id="KW-0479">Metal-binding</keyword>
<feature type="domain" description="4Fe-4S ferredoxin-type" evidence="5">
    <location>
        <begin position="347"/>
        <end position="376"/>
    </location>
</feature>
<sequence>MSIIESLVAVLGSIESDKIAVHEERCITVRNRNADCLRCVDACTSGALAYCGNELAVEPDRCIGCGTCATACPTCAIEIRTPTDEELTASIKRAIAGSKGHPVIVCETALAAASARAAKGGTDSERRRVQRGAVVDAGQIVEVVCLGRIDESALAGIAAYRAHDTTLVCGTCESCPHGPGGEMARSVVESAHNLLAAFGSAMPISLVDELPERVMVEGARRTDASCGATEGGVSRRDFLRAAKDGSKEAATDAVSHEIASRLGEVDAAAPVAYRKVGADGALSHFIPSRRVRLYNYLKHVGEPVADTVDSRVIGAMTIDAERCSSCRMCAVFCPTGAIAKLDEDDAFGIVHRPSVCVQCRLCESICPVNAIEVSGRVPIAQFMGRQAVCYAMKKPDWEPSRPASAFDKVHAMLGDDLEMCMF</sequence>
<dbReference type="SUPFAM" id="SSF54862">
    <property type="entry name" value="4Fe-4S ferredoxins"/>
    <property type="match status" value="2"/>
</dbReference>
<dbReference type="Proteomes" id="UP001320544">
    <property type="component" value="Chromosome"/>
</dbReference>
<keyword evidence="3" id="KW-0408">Iron</keyword>
<keyword evidence="1" id="KW-0004">4Fe-4S</keyword>
<name>A0ABN6MAZ3_9ACTN</name>
<feature type="domain" description="4Fe-4S ferredoxin-type" evidence="5">
    <location>
        <begin position="314"/>
        <end position="344"/>
    </location>
</feature>
<keyword evidence="7" id="KW-1185">Reference proteome</keyword>
<accession>A0ABN6MAZ3</accession>
<gene>
    <name evidence="6" type="ORF">CE91St30_05300</name>
</gene>